<dbReference type="EMBL" id="MU005570">
    <property type="protein sequence ID" value="KAF2691038.1"/>
    <property type="molecule type" value="Genomic_DNA"/>
</dbReference>
<feature type="transmembrane region" description="Helical" evidence="2">
    <location>
        <begin position="37"/>
        <end position="59"/>
    </location>
</feature>
<evidence type="ECO:0000256" key="2">
    <source>
        <dbReference type="SAM" id="Phobius"/>
    </source>
</evidence>
<name>A0A6G1JKT2_9PLEO</name>
<dbReference type="PANTHER" id="PTHR37576">
    <property type="entry name" value="DEFECT AT LOW TEMPERATURE PROTEIN 1"/>
    <property type="match status" value="1"/>
</dbReference>
<reference evidence="3" key="1">
    <citation type="journal article" date="2020" name="Stud. Mycol.">
        <title>101 Dothideomycetes genomes: a test case for predicting lifestyles and emergence of pathogens.</title>
        <authorList>
            <person name="Haridas S."/>
            <person name="Albert R."/>
            <person name="Binder M."/>
            <person name="Bloem J."/>
            <person name="Labutti K."/>
            <person name="Salamov A."/>
            <person name="Andreopoulos B."/>
            <person name="Baker S."/>
            <person name="Barry K."/>
            <person name="Bills G."/>
            <person name="Bluhm B."/>
            <person name="Cannon C."/>
            <person name="Castanera R."/>
            <person name="Culley D."/>
            <person name="Daum C."/>
            <person name="Ezra D."/>
            <person name="Gonzalez J."/>
            <person name="Henrissat B."/>
            <person name="Kuo A."/>
            <person name="Liang C."/>
            <person name="Lipzen A."/>
            <person name="Lutzoni F."/>
            <person name="Magnuson J."/>
            <person name="Mondo S."/>
            <person name="Nolan M."/>
            <person name="Ohm R."/>
            <person name="Pangilinan J."/>
            <person name="Park H.-J."/>
            <person name="Ramirez L."/>
            <person name="Alfaro M."/>
            <person name="Sun H."/>
            <person name="Tritt A."/>
            <person name="Yoshinaga Y."/>
            <person name="Zwiers L.-H."/>
            <person name="Turgeon B."/>
            <person name="Goodwin S."/>
            <person name="Spatafora J."/>
            <person name="Crous P."/>
            <person name="Grigoriev I."/>
        </authorList>
    </citation>
    <scope>NUCLEOTIDE SEQUENCE</scope>
    <source>
        <strain evidence="3">CBS 122367</strain>
    </source>
</reference>
<organism evidence="3 4">
    <name type="scientific">Lentithecium fluviatile CBS 122367</name>
    <dbReference type="NCBI Taxonomy" id="1168545"/>
    <lineage>
        <taxon>Eukaryota</taxon>
        <taxon>Fungi</taxon>
        <taxon>Dikarya</taxon>
        <taxon>Ascomycota</taxon>
        <taxon>Pezizomycotina</taxon>
        <taxon>Dothideomycetes</taxon>
        <taxon>Pleosporomycetidae</taxon>
        <taxon>Pleosporales</taxon>
        <taxon>Massarineae</taxon>
        <taxon>Lentitheciaceae</taxon>
        <taxon>Lentithecium</taxon>
    </lineage>
</organism>
<keyword evidence="4" id="KW-1185">Reference proteome</keyword>
<keyword evidence="2" id="KW-0812">Transmembrane</keyword>
<dbReference type="AlphaFoldDB" id="A0A6G1JKT2"/>
<evidence type="ECO:0000256" key="1">
    <source>
        <dbReference type="SAM" id="MobiDB-lite"/>
    </source>
</evidence>
<evidence type="ECO:0000313" key="4">
    <source>
        <dbReference type="Proteomes" id="UP000799291"/>
    </source>
</evidence>
<accession>A0A6G1JKT2</accession>
<feature type="region of interest" description="Disordered" evidence="1">
    <location>
        <begin position="488"/>
        <end position="519"/>
    </location>
</feature>
<dbReference type="Pfam" id="PF11374">
    <property type="entry name" value="DUF3176"/>
    <property type="match status" value="1"/>
</dbReference>
<dbReference type="PANTHER" id="PTHR37576:SF2">
    <property type="entry name" value="DEFECT AT LOW TEMPERATURE PROTEIN 1"/>
    <property type="match status" value="1"/>
</dbReference>
<dbReference type="Proteomes" id="UP000799291">
    <property type="component" value="Unassembled WGS sequence"/>
</dbReference>
<keyword evidence="2" id="KW-0472">Membrane</keyword>
<dbReference type="InterPro" id="IPR021514">
    <property type="entry name" value="DUF3176"/>
</dbReference>
<gene>
    <name evidence="3" type="ORF">K458DRAFT_483143</name>
</gene>
<proteinExistence type="predicted"/>
<dbReference type="OrthoDB" id="5357734at2759"/>
<keyword evidence="2" id="KW-1133">Transmembrane helix</keyword>
<sequence length="519" mass="56578">MSTEPETKSRPLRKMNPIFRAGTAKQDSYSSTSATPVAAFALAVASALCIVGSALVIHLSHDRIVGAWIPKSPSVQPSVLLSIFASIFRTCQTLSLSYGVAILWWRTVLGGTTLKNLHYIWNKGQWSSPDGIRRAWASSPQTKRLMVTFCVISITNFVEGPLLQRSTKSDLLLKISGYEEAWSLPQDIPDGWSGSVDDTAHGRLFATADLSQVLQDWYSGKDIYVPDANQCNGTCTGEVVGPGITVNCSSARQYVDLTGLSNTAATAFDLTFNRTLDSENFAVMDMRLQFISTVDSLCNATVVIQSCTIRTAQVAYSVAITNNTVSLSYGEPLVVGNLTSVGDSVDTRDGLPAGTLAALDYFAYYYLQSNGTVGHNATENLYWNEPGHGTLSLEYQDYDPSHFDNNAQCAFQWVDATHDIVASLHEVIFRMAVAVSDGSLSLLWGFGELTREVTLSPLETGRALCEPCLSSRSMDDMEVEKIIEAMGDTPVRWDPQTRESEQESEVGGSGQNMLVDNQK</sequence>
<protein>
    <submittedName>
        <fullName evidence="3">Uncharacterized protein</fullName>
    </submittedName>
</protein>
<evidence type="ECO:0000313" key="3">
    <source>
        <dbReference type="EMBL" id="KAF2691038.1"/>
    </source>
</evidence>